<sequence>MALKAVVHIETALRDGKTFLKNSFCDAPFKLGDITEDKSKKGLLLMLMSSSPGMLDGDEYNFQIRLGEGTATTLQTQSYQRIYQMEKGAVQSMNINLEAGASFVYLPHPVVPHKGSSFTTRNKFFLADRCSLIWGEVISCGRKLNDEIFQFTSFHSITEIYRNECLIVKENVFIKPAEMNLAGLGQMEGYTHQASFLYIKDSANVDELINRLAADLESSVDISFGISALPVNGFVLRLLGCKAEQLFILLQRIAAFVQLSTSLVVSKAKAHV</sequence>
<dbReference type="Proteomes" id="UP000321204">
    <property type="component" value="Chromosome"/>
</dbReference>
<dbReference type="Pfam" id="PF01774">
    <property type="entry name" value="UreD"/>
    <property type="match status" value="1"/>
</dbReference>
<keyword evidence="5" id="KW-1185">Reference proteome</keyword>
<comment type="similarity">
    <text evidence="1 3">Belongs to the UreD family.</text>
</comment>
<dbReference type="HAMAP" id="MF_01384">
    <property type="entry name" value="UreD"/>
    <property type="match status" value="1"/>
</dbReference>
<dbReference type="KEGG" id="fgg:FSB75_00810"/>
<dbReference type="PANTHER" id="PTHR33643:SF1">
    <property type="entry name" value="UREASE ACCESSORY PROTEIN D"/>
    <property type="match status" value="1"/>
</dbReference>
<reference evidence="4 5" key="1">
    <citation type="journal article" date="2015" name="Int. J. Syst. Evol. Microbiol.">
        <title>Flavisolibacter ginsenosidimutans sp. nov., with ginsenoside-converting activity isolated from soil used for cultivating ginseng.</title>
        <authorList>
            <person name="Zhao Y."/>
            <person name="Liu Q."/>
            <person name="Kang M.S."/>
            <person name="Jin F."/>
            <person name="Yu H."/>
            <person name="Im W.T."/>
        </authorList>
    </citation>
    <scope>NUCLEOTIDE SEQUENCE [LARGE SCALE GENOMIC DNA]</scope>
    <source>
        <strain evidence="4 5">Gsoil 636</strain>
    </source>
</reference>
<dbReference type="GO" id="GO:0005737">
    <property type="term" value="C:cytoplasm"/>
    <property type="evidence" value="ECO:0007669"/>
    <property type="project" value="UniProtKB-SubCell"/>
</dbReference>
<accession>A0A5B8UCU4</accession>
<comment type="subcellular location">
    <subcellularLocation>
        <location evidence="3">Cytoplasm</location>
    </subcellularLocation>
</comment>
<evidence type="ECO:0000256" key="2">
    <source>
        <dbReference type="ARBA" id="ARBA00023186"/>
    </source>
</evidence>
<evidence type="ECO:0000256" key="3">
    <source>
        <dbReference type="HAMAP-Rule" id="MF_01384"/>
    </source>
</evidence>
<dbReference type="InterPro" id="IPR002669">
    <property type="entry name" value="UreD"/>
</dbReference>
<evidence type="ECO:0000313" key="4">
    <source>
        <dbReference type="EMBL" id="QEC54497.1"/>
    </source>
</evidence>
<name>A0A5B8UCU4_9BACT</name>
<keyword evidence="3" id="KW-0963">Cytoplasm</keyword>
<protein>
    <recommendedName>
        <fullName evidence="3">Urease accessory protein UreD</fullName>
    </recommendedName>
</protein>
<dbReference type="GO" id="GO:0016151">
    <property type="term" value="F:nickel cation binding"/>
    <property type="evidence" value="ECO:0007669"/>
    <property type="project" value="UniProtKB-UniRule"/>
</dbReference>
<dbReference type="EMBL" id="CP042433">
    <property type="protein sequence ID" value="QEC54497.1"/>
    <property type="molecule type" value="Genomic_DNA"/>
</dbReference>
<dbReference type="PANTHER" id="PTHR33643">
    <property type="entry name" value="UREASE ACCESSORY PROTEIN D"/>
    <property type="match status" value="1"/>
</dbReference>
<gene>
    <name evidence="3" type="primary">ureD</name>
    <name evidence="4" type="ORF">FSB75_00810</name>
</gene>
<dbReference type="AlphaFoldDB" id="A0A5B8UCU4"/>
<evidence type="ECO:0000256" key="1">
    <source>
        <dbReference type="ARBA" id="ARBA00007177"/>
    </source>
</evidence>
<proteinExistence type="inferred from homology"/>
<organism evidence="4 5">
    <name type="scientific">Flavisolibacter ginsenosidimutans</name>
    <dbReference type="NCBI Taxonomy" id="661481"/>
    <lineage>
        <taxon>Bacteria</taxon>
        <taxon>Pseudomonadati</taxon>
        <taxon>Bacteroidota</taxon>
        <taxon>Chitinophagia</taxon>
        <taxon>Chitinophagales</taxon>
        <taxon>Chitinophagaceae</taxon>
        <taxon>Flavisolibacter</taxon>
    </lineage>
</organism>
<comment type="subunit">
    <text evidence="3">UreD, UreF and UreG form a complex that acts as a GTP-hydrolysis-dependent molecular chaperone, activating the urease apoprotein by helping to assemble the nickel containing metallocenter of UreC. The UreE protein probably delivers the nickel.</text>
</comment>
<evidence type="ECO:0000313" key="5">
    <source>
        <dbReference type="Proteomes" id="UP000321204"/>
    </source>
</evidence>
<comment type="function">
    <text evidence="3">Required for maturation of urease via the functional incorporation of the urease nickel metallocenter.</text>
</comment>
<dbReference type="OrthoDB" id="9807968at2"/>
<keyword evidence="2 3" id="KW-0143">Chaperone</keyword>
<keyword evidence="3" id="KW-0996">Nickel insertion</keyword>